<feature type="transmembrane region" description="Helical" evidence="12">
    <location>
        <begin position="314"/>
        <end position="331"/>
    </location>
</feature>
<evidence type="ECO:0000313" key="15">
    <source>
        <dbReference type="Proteomes" id="UP000516346"/>
    </source>
</evidence>
<proteinExistence type="inferred from homology"/>
<dbReference type="GO" id="GO:0012505">
    <property type="term" value="C:endomembrane system"/>
    <property type="evidence" value="ECO:0007669"/>
    <property type="project" value="UniProtKB-SubCell"/>
</dbReference>
<feature type="domain" description="NADH:quinone oxidoreductase/Mrp antiporter transmembrane" evidence="13">
    <location>
        <begin position="133"/>
        <end position="431"/>
    </location>
</feature>
<evidence type="ECO:0000256" key="2">
    <source>
        <dbReference type="ARBA" id="ARBA00009025"/>
    </source>
</evidence>
<evidence type="ECO:0000256" key="4">
    <source>
        <dbReference type="ARBA" id="ARBA00022692"/>
    </source>
</evidence>
<feature type="transmembrane region" description="Helical" evidence="12">
    <location>
        <begin position="27"/>
        <end position="48"/>
    </location>
</feature>
<feature type="transmembrane region" description="Helical" evidence="12">
    <location>
        <begin position="343"/>
        <end position="363"/>
    </location>
</feature>
<dbReference type="Pfam" id="PF00361">
    <property type="entry name" value="Proton_antipo_M"/>
    <property type="match status" value="1"/>
</dbReference>
<name>A0A7H1AZI8_9GAMM</name>
<dbReference type="GO" id="GO:0048039">
    <property type="term" value="F:ubiquinone binding"/>
    <property type="evidence" value="ECO:0007669"/>
    <property type="project" value="TreeGrafter"/>
</dbReference>
<dbReference type="InterPro" id="IPR010227">
    <property type="entry name" value="NADH_Q_OxRdtase_chainM/4"/>
</dbReference>
<evidence type="ECO:0000256" key="7">
    <source>
        <dbReference type="ARBA" id="ARBA00025189"/>
    </source>
</evidence>
<evidence type="ECO:0000256" key="12">
    <source>
        <dbReference type="SAM" id="Phobius"/>
    </source>
</evidence>
<dbReference type="AlphaFoldDB" id="A0A7H1AZI8"/>
<protein>
    <recommendedName>
        <fullName evidence="3">NADH-quinone oxidoreductase subunit M</fullName>
    </recommendedName>
    <alternativeName>
        <fullName evidence="9">NADH dehydrogenase I subunit M</fullName>
    </alternativeName>
    <alternativeName>
        <fullName evidence="10">NDH-1 subunit M</fullName>
    </alternativeName>
</protein>
<evidence type="ECO:0000313" key="14">
    <source>
        <dbReference type="EMBL" id="QNS01893.1"/>
    </source>
</evidence>
<dbReference type="InterPro" id="IPR003918">
    <property type="entry name" value="NADH_UbQ_OxRdtase"/>
</dbReference>
<feature type="transmembrane region" description="Helical" evidence="12">
    <location>
        <begin position="417"/>
        <end position="440"/>
    </location>
</feature>
<feature type="transmembrane region" description="Helical" evidence="12">
    <location>
        <begin position="461"/>
        <end position="478"/>
    </location>
</feature>
<evidence type="ECO:0000256" key="3">
    <source>
        <dbReference type="ARBA" id="ARBA00019906"/>
    </source>
</evidence>
<comment type="subunit">
    <text evidence="8">Composed of 13 different subunits. Subunits NuoA, H, J, K, L, M, N constitute the membrane sector of the complex.</text>
</comment>
<evidence type="ECO:0000256" key="5">
    <source>
        <dbReference type="ARBA" id="ARBA00022989"/>
    </source>
</evidence>
<feature type="transmembrane region" description="Helical" evidence="12">
    <location>
        <begin position="115"/>
        <end position="132"/>
    </location>
</feature>
<comment type="function">
    <text evidence="7">NDH-1 shuttles electrons from NADH, via FMN and iron-sulfur (Fe-S) centers, to quinones in the respiratory chain. Couples the redox reaction to proton translocation (for every two electrons transferred, four hydrogen ions are translocated across the cytoplasmic membrane), and thus conserves the redox energy in a proton gradient.</text>
</comment>
<feature type="transmembrane region" description="Helical" evidence="12">
    <location>
        <begin position="174"/>
        <end position="197"/>
    </location>
</feature>
<sequence>MLLSFLIIIPLLSSLLSYFLYRFKEYFPRWIALIATMSVFLIILRMWLQKQYCTHQFNELSIWNNQFIMPWIPKFGIEFNLFVDGLSLLMLFLTCVLSIIAILVSWKTIKENEGFFYFNFLMLLSGTIGVFISRDLFLFFFFWEIILIPTYFLIALWGKNIDQKNACVTVANKFFIYMQVSGLFMFISILILAYSYYKSTNILTFNYDLLSYNTLDINTECIVLLGFFLACFIKMPVVPFHGWLPDFHVQSLSCGTVEIVGLLLKTAPYALLRISLVLCPHATEKFVYFVIIIGITSVFYGSILAFSQNNVKKLIAYSSISHMGLILISIYSKSEISLQGAVVQMLSSSFCTAALCILSGYLYTILHTQDIRKMGGLWSCMYWIPGLTLFFSLSNFGLPGTGNFVGEFLILLGLFQIHPILSSLLTVSILFSALYSLNLVQRIFYGVCKQHILKKQIYKKDVFIMMILILILVFLGLYPQKILDISYVPLHDIHQKFMHPITAIRF</sequence>
<evidence type="ECO:0000256" key="9">
    <source>
        <dbReference type="ARBA" id="ARBA00031584"/>
    </source>
</evidence>
<feature type="transmembrane region" description="Helical" evidence="12">
    <location>
        <begin position="375"/>
        <end position="397"/>
    </location>
</feature>
<dbReference type="GO" id="GO:0016020">
    <property type="term" value="C:membrane"/>
    <property type="evidence" value="ECO:0007669"/>
    <property type="project" value="UniProtKB-SubCell"/>
</dbReference>
<feature type="transmembrane region" description="Helical" evidence="12">
    <location>
        <begin position="79"/>
        <end position="103"/>
    </location>
</feature>
<dbReference type="InterPro" id="IPR001750">
    <property type="entry name" value="ND/Mrp_TM"/>
</dbReference>
<dbReference type="GO" id="GO:0008137">
    <property type="term" value="F:NADH dehydrogenase (ubiquinone) activity"/>
    <property type="evidence" value="ECO:0007669"/>
    <property type="project" value="InterPro"/>
</dbReference>
<dbReference type="NCBIfam" id="TIGR01972">
    <property type="entry name" value="NDH_I_M"/>
    <property type="match status" value="1"/>
</dbReference>
<feature type="transmembrane region" description="Helical" evidence="12">
    <location>
        <begin position="286"/>
        <end position="307"/>
    </location>
</feature>
<accession>A0A7H1AZI8</accession>
<keyword evidence="6 12" id="KW-0472">Membrane</keyword>
<dbReference type="PANTHER" id="PTHR43507">
    <property type="entry name" value="NADH-UBIQUINONE OXIDOREDUCTASE CHAIN 4"/>
    <property type="match status" value="1"/>
</dbReference>
<comment type="similarity">
    <text evidence="2">Belongs to the complex I subunit 4 family.</text>
</comment>
<comment type="subcellular location">
    <subcellularLocation>
        <location evidence="1">Endomembrane system</location>
        <topology evidence="1">Multi-pass membrane protein</topology>
    </subcellularLocation>
    <subcellularLocation>
        <location evidence="11">Membrane</location>
        <topology evidence="11">Multi-pass membrane protein</topology>
    </subcellularLocation>
</comment>
<feature type="transmembrane region" description="Helical" evidence="12">
    <location>
        <begin position="137"/>
        <end position="154"/>
    </location>
</feature>
<dbReference type="GO" id="GO:0042773">
    <property type="term" value="P:ATP synthesis coupled electron transport"/>
    <property type="evidence" value="ECO:0007669"/>
    <property type="project" value="InterPro"/>
</dbReference>
<gene>
    <name evidence="14" type="ORF">ICW73_00160</name>
</gene>
<evidence type="ECO:0000256" key="1">
    <source>
        <dbReference type="ARBA" id="ARBA00004127"/>
    </source>
</evidence>
<evidence type="ECO:0000259" key="13">
    <source>
        <dbReference type="Pfam" id="PF00361"/>
    </source>
</evidence>
<dbReference type="PRINTS" id="PR01437">
    <property type="entry name" value="NUOXDRDTASE4"/>
</dbReference>
<organism evidence="14 15">
    <name type="scientific">Buchnera aphidicola</name>
    <name type="common">Pentalonia nigronervosa</name>
    <dbReference type="NCBI Taxonomy" id="1309793"/>
    <lineage>
        <taxon>Bacteria</taxon>
        <taxon>Pseudomonadati</taxon>
        <taxon>Pseudomonadota</taxon>
        <taxon>Gammaproteobacteria</taxon>
        <taxon>Enterobacterales</taxon>
        <taxon>Erwiniaceae</taxon>
        <taxon>Buchnera</taxon>
    </lineage>
</organism>
<evidence type="ECO:0000256" key="8">
    <source>
        <dbReference type="ARBA" id="ARBA00025811"/>
    </source>
</evidence>
<evidence type="ECO:0000256" key="6">
    <source>
        <dbReference type="ARBA" id="ARBA00023136"/>
    </source>
</evidence>
<evidence type="ECO:0000256" key="11">
    <source>
        <dbReference type="RuleBase" id="RU000320"/>
    </source>
</evidence>
<dbReference type="PANTHER" id="PTHR43507:SF1">
    <property type="entry name" value="NADH-UBIQUINONE OXIDOREDUCTASE CHAIN 4"/>
    <property type="match status" value="1"/>
</dbReference>
<reference evidence="14 15" key="1">
    <citation type="submission" date="2020-09" db="EMBL/GenBank/DDBJ databases">
        <title>Genome sequence of the banana aphid, Pentalonia nigronervosa Coquerel (Hemiptera: Aphididae) and its symbionts.</title>
        <authorList>
            <person name="Mathers T.C."/>
            <person name="Mugford S.T."/>
            <person name="Hogenhout S.A."/>
            <person name="Tripathi L."/>
        </authorList>
    </citation>
    <scope>NUCLEOTIDE SEQUENCE [LARGE SCALE GENOMIC DNA]</scope>
    <source>
        <strain evidence="14">Ba4</strain>
    </source>
</reference>
<dbReference type="GO" id="GO:0015990">
    <property type="term" value="P:electron transport coupled proton transport"/>
    <property type="evidence" value="ECO:0007669"/>
    <property type="project" value="TreeGrafter"/>
</dbReference>
<evidence type="ECO:0000256" key="10">
    <source>
        <dbReference type="ARBA" id="ARBA00032798"/>
    </source>
</evidence>
<keyword evidence="4 11" id="KW-0812">Transmembrane</keyword>
<keyword evidence="5 12" id="KW-1133">Transmembrane helix</keyword>
<dbReference type="GO" id="GO:0003954">
    <property type="term" value="F:NADH dehydrogenase activity"/>
    <property type="evidence" value="ECO:0007669"/>
    <property type="project" value="TreeGrafter"/>
</dbReference>
<feature type="transmembrane region" description="Helical" evidence="12">
    <location>
        <begin position="217"/>
        <end position="237"/>
    </location>
</feature>
<dbReference type="EMBL" id="CP061275">
    <property type="protein sequence ID" value="QNS01893.1"/>
    <property type="molecule type" value="Genomic_DNA"/>
</dbReference>
<dbReference type="Proteomes" id="UP000516346">
    <property type="component" value="Chromosome"/>
</dbReference>